<dbReference type="GeneID" id="14493645"/>
<dbReference type="OrthoDB" id="8119704at2759"/>
<dbReference type="OMA" id="QFICMSL"/>
<dbReference type="AlphaFoldDB" id="I2GX25"/>
<evidence type="ECO:0000256" key="2">
    <source>
        <dbReference type="ARBA" id="ARBA00022801"/>
    </source>
</evidence>
<dbReference type="Proteomes" id="UP000002866">
    <property type="component" value="Chromosome 1"/>
</dbReference>
<gene>
    <name evidence="4" type="primary">TBLA0A08880</name>
    <name evidence="4" type="ORF">TBLA_0A08880</name>
</gene>
<dbReference type="SUPFAM" id="SSF53474">
    <property type="entry name" value="alpha/beta-Hydrolases"/>
    <property type="match status" value="1"/>
</dbReference>
<dbReference type="GO" id="GO:0016787">
    <property type="term" value="F:hydrolase activity"/>
    <property type="evidence" value="ECO:0007669"/>
    <property type="project" value="UniProtKB-KW"/>
</dbReference>
<dbReference type="Pfam" id="PF00561">
    <property type="entry name" value="Abhydrolase_1"/>
    <property type="match status" value="1"/>
</dbReference>
<evidence type="ECO:0000313" key="4">
    <source>
        <dbReference type="EMBL" id="CCH58677.1"/>
    </source>
</evidence>
<evidence type="ECO:0000259" key="3">
    <source>
        <dbReference type="Pfam" id="PF00561"/>
    </source>
</evidence>
<dbReference type="FunCoup" id="I2GX25">
    <property type="interactions" value="497"/>
</dbReference>
<dbReference type="InterPro" id="IPR029058">
    <property type="entry name" value="AB_hydrolase_fold"/>
</dbReference>
<dbReference type="HOGENOM" id="CLU_020336_53_0_1"/>
<dbReference type="STRING" id="1071380.I2GX25"/>
<dbReference type="EMBL" id="HE806316">
    <property type="protein sequence ID" value="CCH58677.1"/>
    <property type="molecule type" value="Genomic_DNA"/>
</dbReference>
<feature type="domain" description="AB hydrolase-1" evidence="3">
    <location>
        <begin position="36"/>
        <end position="274"/>
    </location>
</feature>
<reference evidence="4 5" key="1">
    <citation type="journal article" date="2011" name="Proc. Natl. Acad. Sci. U.S.A.">
        <title>Evolutionary erosion of yeast sex chromosomes by mating-type switching accidents.</title>
        <authorList>
            <person name="Gordon J.L."/>
            <person name="Armisen D."/>
            <person name="Proux-Wera E."/>
            <person name="Oheigeartaigh S.S."/>
            <person name="Byrne K.P."/>
            <person name="Wolfe K.H."/>
        </authorList>
    </citation>
    <scope>NUCLEOTIDE SEQUENCE [LARGE SCALE GENOMIC DNA]</scope>
    <source>
        <strain evidence="5">ATCC 34711 / CBS 6284 / DSM 70876 / NBRC 10599 / NRRL Y-10934 / UCD 77-7</strain>
    </source>
</reference>
<keyword evidence="5" id="KW-1185">Reference proteome</keyword>
<dbReference type="InParanoid" id="I2GX25"/>
<evidence type="ECO:0000313" key="5">
    <source>
        <dbReference type="Proteomes" id="UP000002866"/>
    </source>
</evidence>
<keyword evidence="2" id="KW-0378">Hydrolase</keyword>
<organism evidence="4 5">
    <name type="scientific">Henningerozyma blattae (strain ATCC 34711 / CBS 6284 / DSM 70876 / NBRC 10599 / NRRL Y-10934 / UCD 77-7)</name>
    <name type="common">Yeast</name>
    <name type="synonym">Tetrapisispora blattae</name>
    <dbReference type="NCBI Taxonomy" id="1071380"/>
    <lineage>
        <taxon>Eukaryota</taxon>
        <taxon>Fungi</taxon>
        <taxon>Dikarya</taxon>
        <taxon>Ascomycota</taxon>
        <taxon>Saccharomycotina</taxon>
        <taxon>Saccharomycetes</taxon>
        <taxon>Saccharomycetales</taxon>
        <taxon>Saccharomycetaceae</taxon>
        <taxon>Henningerozyma</taxon>
    </lineage>
</organism>
<dbReference type="Gene3D" id="3.40.50.1820">
    <property type="entry name" value="alpha/beta hydrolase"/>
    <property type="match status" value="1"/>
</dbReference>
<proteinExistence type="inferred from homology"/>
<sequence>MKAISTLLKQHPSVPLNYTILRNRSSFYHQAESNTPPIVILHGLFGNSKNNRTLGRKLHELMNTTVYLPDLRNHGETQHELPHTYEAMVTDVKRFIEEKIKKPSLVVGHSMGGKVALGTALTCPEWVRGVVSIDMGATTTNAVRELGKYSQGMLDLEGRKFNNRRELQQVMAEEVVPDPFVRGFLMNNLELDQKGVVRGKCDLAALHGAITDGTLADWPFTSPPYLATRVPTLLLLGTRSEYSRDADNVSQLTAKQFPNLQTNLIEGSHYINAEQPVTCAETISNWARAALEPLSPSLPQ</sequence>
<dbReference type="KEGG" id="tbl:TBLA_0A08880"/>
<name>I2GX25_HENB6</name>
<dbReference type="RefSeq" id="XP_004178196.1">
    <property type="nucleotide sequence ID" value="XM_004178148.1"/>
</dbReference>
<dbReference type="InterPro" id="IPR000073">
    <property type="entry name" value="AB_hydrolase_1"/>
</dbReference>
<protein>
    <recommendedName>
        <fullName evidence="3">AB hydrolase-1 domain-containing protein</fullName>
    </recommendedName>
</protein>
<dbReference type="PANTHER" id="PTHR46118">
    <property type="entry name" value="PROTEIN ABHD11"/>
    <property type="match status" value="1"/>
</dbReference>
<dbReference type="eggNOG" id="KOG2382">
    <property type="taxonomic scope" value="Eukaryota"/>
</dbReference>
<dbReference type="PANTHER" id="PTHR46118:SF4">
    <property type="entry name" value="PROTEIN ABHD11"/>
    <property type="match status" value="1"/>
</dbReference>
<accession>I2GX25</accession>
<comment type="similarity">
    <text evidence="1">Belongs to the AB hydrolase superfamily.</text>
</comment>
<evidence type="ECO:0000256" key="1">
    <source>
        <dbReference type="ARBA" id="ARBA00008645"/>
    </source>
</evidence>